<gene>
    <name evidence="2" type="ORF">CHL78_001990</name>
</gene>
<dbReference type="EMBL" id="NOJY02000002">
    <property type="protein sequence ID" value="RDY29494.1"/>
    <property type="molecule type" value="Genomic_DNA"/>
</dbReference>
<evidence type="ECO:0000313" key="2">
    <source>
        <dbReference type="EMBL" id="RDY29494.1"/>
    </source>
</evidence>
<protein>
    <recommendedName>
        <fullName evidence="4">Regulatory protein YrvL</fullName>
    </recommendedName>
</protein>
<keyword evidence="3" id="KW-1185">Reference proteome</keyword>
<evidence type="ECO:0008006" key="4">
    <source>
        <dbReference type="Google" id="ProtNLM"/>
    </source>
</evidence>
<keyword evidence="1" id="KW-1133">Transmembrane helix</keyword>
<dbReference type="AlphaFoldDB" id="A0A371J9S2"/>
<evidence type="ECO:0000313" key="3">
    <source>
        <dbReference type="Proteomes" id="UP000215694"/>
    </source>
</evidence>
<dbReference type="OrthoDB" id="1753792at2"/>
<reference evidence="2 3" key="1">
    <citation type="journal article" date="2017" name="Genome Announc.">
        <title>Draft Genome Sequence of Romboutsia weinsteinii sp. nov. Strain CCRI-19649(T) Isolated from Surface Water.</title>
        <authorList>
            <person name="Maheux A.F."/>
            <person name="Boudreau D.K."/>
            <person name="Berube E."/>
            <person name="Boissinot M."/>
            <person name="Cantin P."/>
            <person name="Raymond F."/>
            <person name="Corbeil J."/>
            <person name="Omar R.F."/>
            <person name="Bergeron M.G."/>
        </authorList>
    </citation>
    <scope>NUCLEOTIDE SEQUENCE [LARGE SCALE GENOMIC DNA]</scope>
    <source>
        <strain evidence="2 3">CCRI-19649</strain>
    </source>
</reference>
<keyword evidence="1" id="KW-0472">Membrane</keyword>
<proteinExistence type="predicted"/>
<comment type="caution">
    <text evidence="2">The sequence shown here is derived from an EMBL/GenBank/DDBJ whole genome shotgun (WGS) entry which is preliminary data.</text>
</comment>
<evidence type="ECO:0000256" key="1">
    <source>
        <dbReference type="SAM" id="Phobius"/>
    </source>
</evidence>
<keyword evidence="1" id="KW-0812">Transmembrane</keyword>
<name>A0A371J9S2_9FIRM</name>
<sequence length="142" mass="16403">MKSKIPLFQLIFIILFISVLALIAFCIFTVVGIGFLSFLGFEYDSVKSVLFFFLVYFCVNTPVDFVCTFFLDIAKYVSRLPHPLYKLLESLLDISITFITINVIDYFMSSICIPYTTGILFSILSYMLSQCSDFLRKERNKI</sequence>
<feature type="transmembrane region" description="Helical" evidence="1">
    <location>
        <begin position="50"/>
        <end position="71"/>
    </location>
</feature>
<dbReference type="Pfam" id="PF14184">
    <property type="entry name" value="YrvL"/>
    <property type="match status" value="1"/>
</dbReference>
<accession>A0A371J9S2</accession>
<feature type="transmembrane region" description="Helical" evidence="1">
    <location>
        <begin position="107"/>
        <end position="129"/>
    </location>
</feature>
<dbReference type="InterPro" id="IPR025912">
    <property type="entry name" value="YrvL"/>
</dbReference>
<organism evidence="2 3">
    <name type="scientific">Romboutsia weinsteinii</name>
    <dbReference type="NCBI Taxonomy" id="2020949"/>
    <lineage>
        <taxon>Bacteria</taxon>
        <taxon>Bacillati</taxon>
        <taxon>Bacillota</taxon>
        <taxon>Clostridia</taxon>
        <taxon>Peptostreptococcales</taxon>
        <taxon>Peptostreptococcaceae</taxon>
        <taxon>Romboutsia</taxon>
    </lineage>
</organism>
<dbReference type="Proteomes" id="UP000215694">
    <property type="component" value="Unassembled WGS sequence"/>
</dbReference>
<feature type="transmembrane region" description="Helical" evidence="1">
    <location>
        <begin position="12"/>
        <end position="38"/>
    </location>
</feature>